<dbReference type="RefSeq" id="WP_191766188.1">
    <property type="nucleotide sequence ID" value="NZ_JACSPM010000003.1"/>
</dbReference>
<sequence length="201" mass="22259">MDAAGTTRDLRIVPANEASWDDLQAILTGTAGQCQCQRQRLGDHDWWYMPVAERGAILREETHCGDPRATETIGIVAYRGEEPVAWCAVDRRGVYGRLRGSPVPWKGRSEDKDDTTVWAIACMIVRKGHRGERLTYPLVAAAVEFARERGASAIEGYPLVTGGAQIIWDELNVGPVGPFLAAGFREVAHPTKRRLAMRIDF</sequence>
<dbReference type="Gene3D" id="3.40.630.30">
    <property type="match status" value="1"/>
</dbReference>
<dbReference type="EMBL" id="JACSPM010000003">
    <property type="protein sequence ID" value="MBD8023851.1"/>
    <property type="molecule type" value="Genomic_DNA"/>
</dbReference>
<keyword evidence="3" id="KW-1185">Reference proteome</keyword>
<dbReference type="Pfam" id="PF00583">
    <property type="entry name" value="Acetyltransf_1"/>
    <property type="match status" value="1"/>
</dbReference>
<gene>
    <name evidence="2" type="ORF">H9622_09630</name>
</gene>
<organism evidence="2 3">
    <name type="scientific">Microbacterium gallinarum</name>
    <dbReference type="NCBI Taxonomy" id="2762209"/>
    <lineage>
        <taxon>Bacteria</taxon>
        <taxon>Bacillati</taxon>
        <taxon>Actinomycetota</taxon>
        <taxon>Actinomycetes</taxon>
        <taxon>Micrococcales</taxon>
        <taxon>Microbacteriaceae</taxon>
        <taxon>Microbacterium</taxon>
    </lineage>
</organism>
<dbReference type="InterPro" id="IPR000182">
    <property type="entry name" value="GNAT_dom"/>
</dbReference>
<evidence type="ECO:0000259" key="1">
    <source>
        <dbReference type="PROSITE" id="PS51186"/>
    </source>
</evidence>
<protein>
    <submittedName>
        <fullName evidence="2">GNAT family N-acetyltransferase</fullName>
    </submittedName>
</protein>
<dbReference type="PROSITE" id="PS51186">
    <property type="entry name" value="GNAT"/>
    <property type="match status" value="1"/>
</dbReference>
<evidence type="ECO:0000313" key="3">
    <source>
        <dbReference type="Proteomes" id="UP000602532"/>
    </source>
</evidence>
<dbReference type="Proteomes" id="UP000602532">
    <property type="component" value="Unassembled WGS sequence"/>
</dbReference>
<feature type="domain" description="N-acetyltransferase" evidence="1">
    <location>
        <begin position="10"/>
        <end position="201"/>
    </location>
</feature>
<reference evidence="2 3" key="1">
    <citation type="submission" date="2020-08" db="EMBL/GenBank/DDBJ databases">
        <title>A Genomic Blueprint of the Chicken Gut Microbiome.</title>
        <authorList>
            <person name="Gilroy R."/>
            <person name="Ravi A."/>
            <person name="Getino M."/>
            <person name="Pursley I."/>
            <person name="Horton D.L."/>
            <person name="Alikhan N.-F."/>
            <person name="Baker D."/>
            <person name="Gharbi K."/>
            <person name="Hall N."/>
            <person name="Watson M."/>
            <person name="Adriaenssens E.M."/>
            <person name="Foster-Nyarko E."/>
            <person name="Jarju S."/>
            <person name="Secka A."/>
            <person name="Antonio M."/>
            <person name="Oren A."/>
            <person name="Chaudhuri R."/>
            <person name="La Ragione R.M."/>
            <person name="Hildebrand F."/>
            <person name="Pallen M.J."/>
        </authorList>
    </citation>
    <scope>NUCLEOTIDE SEQUENCE [LARGE SCALE GENOMIC DNA]</scope>
    <source>
        <strain evidence="2 3">Sa1CUA4</strain>
    </source>
</reference>
<accession>A0ABR8X3E8</accession>
<dbReference type="InterPro" id="IPR016181">
    <property type="entry name" value="Acyl_CoA_acyltransferase"/>
</dbReference>
<evidence type="ECO:0000313" key="2">
    <source>
        <dbReference type="EMBL" id="MBD8023851.1"/>
    </source>
</evidence>
<name>A0ABR8X3E8_9MICO</name>
<comment type="caution">
    <text evidence="2">The sequence shown here is derived from an EMBL/GenBank/DDBJ whole genome shotgun (WGS) entry which is preliminary data.</text>
</comment>
<proteinExistence type="predicted"/>
<dbReference type="SUPFAM" id="SSF55729">
    <property type="entry name" value="Acyl-CoA N-acyltransferases (Nat)"/>
    <property type="match status" value="1"/>
</dbReference>